<keyword evidence="3" id="KW-1185">Reference proteome</keyword>
<comment type="caution">
    <text evidence="2">The sequence shown here is derived from an EMBL/GenBank/DDBJ whole genome shotgun (WGS) entry which is preliminary data.</text>
</comment>
<proteinExistence type="predicted"/>
<dbReference type="Proteomes" id="UP000472580">
    <property type="component" value="Unassembled WGS sequence"/>
</dbReference>
<dbReference type="AlphaFoldDB" id="A0A6L6YLF8"/>
<name>A0A6L6YLF8_9BURK</name>
<accession>A0A6L6YLF8</accession>
<evidence type="ECO:0000313" key="2">
    <source>
        <dbReference type="EMBL" id="MVX57659.1"/>
    </source>
</evidence>
<dbReference type="EMBL" id="WSRP01000040">
    <property type="protein sequence ID" value="MVX57659.1"/>
    <property type="molecule type" value="Genomic_DNA"/>
</dbReference>
<protein>
    <submittedName>
        <fullName evidence="2">Uncharacterized protein</fullName>
    </submittedName>
</protein>
<feature type="region of interest" description="Disordered" evidence="1">
    <location>
        <begin position="94"/>
        <end position="134"/>
    </location>
</feature>
<dbReference type="RefSeq" id="WP_160336076.1">
    <property type="nucleotide sequence ID" value="NZ_WSRP01000040.1"/>
</dbReference>
<feature type="compositionally biased region" description="Low complexity" evidence="1">
    <location>
        <begin position="96"/>
        <end position="105"/>
    </location>
</feature>
<evidence type="ECO:0000256" key="1">
    <source>
        <dbReference type="SAM" id="MobiDB-lite"/>
    </source>
</evidence>
<evidence type="ECO:0000313" key="3">
    <source>
        <dbReference type="Proteomes" id="UP000472580"/>
    </source>
</evidence>
<gene>
    <name evidence="2" type="ORF">E5987_10715</name>
</gene>
<organism evidence="2 3">
    <name type="scientific">Parasutterella muris</name>
    <dbReference type="NCBI Taxonomy" id="2565572"/>
    <lineage>
        <taxon>Bacteria</taxon>
        <taxon>Pseudomonadati</taxon>
        <taxon>Pseudomonadota</taxon>
        <taxon>Betaproteobacteria</taxon>
        <taxon>Burkholderiales</taxon>
        <taxon>Sutterellaceae</taxon>
        <taxon>Parasutterella</taxon>
    </lineage>
</organism>
<sequence>MREVLAAIKEWFDSFFHVKTLTEDDVASLLYRIAQDAFETSQPFIDDSVKTSFAGEKGMASNSTATLNKAIAEEEMEKRGNSPKEIKFATGWIKASPSSQSSSTSETVPTHKAGGTMSEDTRKSSISALTKKQKDRNLNDVRRGLFKSWGVAVTNQLLNSGKVVICRSNEEFLDRMVEDEYANNPSKSKEEIR</sequence>
<reference evidence="2 3" key="1">
    <citation type="submission" date="2019-12" db="EMBL/GenBank/DDBJ databases">
        <title>Microbes associate with the intestines of laboratory mice.</title>
        <authorList>
            <person name="Navarre W."/>
            <person name="Wong E."/>
        </authorList>
    </citation>
    <scope>NUCLEOTIDE SEQUENCE [LARGE SCALE GENOMIC DNA]</scope>
    <source>
        <strain evidence="2 3">NM82_D38</strain>
    </source>
</reference>